<name>A0ACC3A6Q8_9EURO</name>
<evidence type="ECO:0000313" key="2">
    <source>
        <dbReference type="Proteomes" id="UP001172386"/>
    </source>
</evidence>
<protein>
    <submittedName>
        <fullName evidence="1">Uncharacterized protein</fullName>
    </submittedName>
</protein>
<gene>
    <name evidence="1" type="ORF">H2198_005106</name>
</gene>
<organism evidence="1 2">
    <name type="scientific">Neophaeococcomyces mojaviensis</name>
    <dbReference type="NCBI Taxonomy" id="3383035"/>
    <lineage>
        <taxon>Eukaryota</taxon>
        <taxon>Fungi</taxon>
        <taxon>Dikarya</taxon>
        <taxon>Ascomycota</taxon>
        <taxon>Pezizomycotina</taxon>
        <taxon>Eurotiomycetes</taxon>
        <taxon>Chaetothyriomycetidae</taxon>
        <taxon>Chaetothyriales</taxon>
        <taxon>Chaetothyriales incertae sedis</taxon>
        <taxon>Neophaeococcomyces</taxon>
    </lineage>
</organism>
<evidence type="ECO:0000313" key="1">
    <source>
        <dbReference type="EMBL" id="KAJ9656255.1"/>
    </source>
</evidence>
<reference evidence="1" key="1">
    <citation type="submission" date="2022-10" db="EMBL/GenBank/DDBJ databases">
        <title>Culturing micro-colonial fungi from biological soil crusts in the Mojave desert and describing Neophaeococcomyces mojavensis, and introducing the new genera and species Taxawa tesnikishii.</title>
        <authorList>
            <person name="Kurbessoian T."/>
            <person name="Stajich J.E."/>
        </authorList>
    </citation>
    <scope>NUCLEOTIDE SEQUENCE</scope>
    <source>
        <strain evidence="1">JES_112</strain>
    </source>
</reference>
<sequence length="600" mass="68384">MSHRRQAFTFVVPEGPRSSDGAKAQRRSQINTHIAKSWHERRRCSQKNALVASTGGHEVEIEDYHKQAEAARVEVHEVEVIAEGEQWSFNELEDIFHEQTASETEEDPKIERRLSHLELDPGADGHALDIVRCQGTIIHADGADQEAEHFWRPSVHRSQTDTTKSTPQLADDPKVTKRRTPWGPNQRRWTIANPWQIRSSLDPFVHLPMEVSKNEESLLQFYLTSGRRMLHGTSQRPLYCPTFEVASHSLEHCSIYIRTHIAMAEHLLCKLQCSQVSANFYKRRAEAYKAANELILHKTASFDEQLSGLLHLQMVDYTVGRPDLQQMHILAMDRLIESRGGLLVSFRPAKDTHTLVEPAILAVQYVMAEFRITDHAHLERIIEGFIESLRHIRLWVRNVRKTSFESSTVNSTKSSRLEEYVNDLINSWLRVKDAPRVQAASAFHLVYALCVTLADNDFDDNDTNFLLESMQYHMDKSTDVDPSSKPYCRLFSGSAACMLSHVRRKFLPMHEPQENVQRELKICQASIEAAKIFPLLSTSTRLQLARNLAKCAFVTNSGTDAGFLDEPELEDLSVSIYDSWQAQSDRRGGVMLADNDMSSS</sequence>
<dbReference type="Proteomes" id="UP001172386">
    <property type="component" value="Unassembled WGS sequence"/>
</dbReference>
<accession>A0ACC3A6Q8</accession>
<comment type="caution">
    <text evidence="1">The sequence shown here is derived from an EMBL/GenBank/DDBJ whole genome shotgun (WGS) entry which is preliminary data.</text>
</comment>
<dbReference type="EMBL" id="JAPDRQ010000081">
    <property type="protein sequence ID" value="KAJ9656255.1"/>
    <property type="molecule type" value="Genomic_DNA"/>
</dbReference>
<proteinExistence type="predicted"/>
<keyword evidence="2" id="KW-1185">Reference proteome</keyword>